<keyword evidence="1 4" id="KW-0808">Transferase</keyword>
<evidence type="ECO:0000313" key="4">
    <source>
        <dbReference type="EMBL" id="RJL33178.1"/>
    </source>
</evidence>
<evidence type="ECO:0000313" key="5">
    <source>
        <dbReference type="Proteomes" id="UP000265768"/>
    </source>
</evidence>
<dbReference type="InterPro" id="IPR050832">
    <property type="entry name" value="Bact_Acetyltransf"/>
</dbReference>
<dbReference type="CDD" id="cd04301">
    <property type="entry name" value="NAT_SF"/>
    <property type="match status" value="1"/>
</dbReference>
<dbReference type="Proteomes" id="UP000265768">
    <property type="component" value="Unassembled WGS sequence"/>
</dbReference>
<sequence length="197" mass="21389">MQPLPPRGRGVTIHLRRLTPADAGEYREFRLAALREAPTAFTSSYEEERGKPLSTTVDRLTREIVLGAYGEGALLGVAGLSLPSRGRERHKATLFGMAVAPRAAGRGIGKALVSEILAVAEGVGGLTQVALTVSEGNTRAERLYRSCGFETWGREPRAVLVDGRPIAKLHMLRLLRPAVLVDGRPIAKLHMLRLLRP</sequence>
<gene>
    <name evidence="4" type="ORF">D5H75_10055</name>
</gene>
<keyword evidence="5" id="KW-1185">Reference proteome</keyword>
<evidence type="ECO:0000256" key="2">
    <source>
        <dbReference type="ARBA" id="ARBA00023315"/>
    </source>
</evidence>
<evidence type="ECO:0000256" key="1">
    <source>
        <dbReference type="ARBA" id="ARBA00022679"/>
    </source>
</evidence>
<dbReference type="InterPro" id="IPR016181">
    <property type="entry name" value="Acyl_CoA_acyltransferase"/>
</dbReference>
<feature type="domain" description="N-acetyltransferase" evidence="3">
    <location>
        <begin position="13"/>
        <end position="176"/>
    </location>
</feature>
<dbReference type="GO" id="GO:0016747">
    <property type="term" value="F:acyltransferase activity, transferring groups other than amino-acyl groups"/>
    <property type="evidence" value="ECO:0007669"/>
    <property type="project" value="InterPro"/>
</dbReference>
<dbReference type="Gene3D" id="3.40.630.30">
    <property type="match status" value="1"/>
</dbReference>
<dbReference type="EMBL" id="QZEY01000003">
    <property type="protein sequence ID" value="RJL33178.1"/>
    <property type="molecule type" value="Genomic_DNA"/>
</dbReference>
<name>A0A3A4AZT7_9ACTN</name>
<dbReference type="OrthoDB" id="9814648at2"/>
<dbReference type="InterPro" id="IPR000182">
    <property type="entry name" value="GNAT_dom"/>
</dbReference>
<comment type="caution">
    <text evidence="4">The sequence shown here is derived from an EMBL/GenBank/DDBJ whole genome shotgun (WGS) entry which is preliminary data.</text>
</comment>
<dbReference type="Pfam" id="PF00583">
    <property type="entry name" value="Acetyltransf_1"/>
    <property type="match status" value="1"/>
</dbReference>
<evidence type="ECO:0000259" key="3">
    <source>
        <dbReference type="PROSITE" id="PS51186"/>
    </source>
</evidence>
<protein>
    <submittedName>
        <fullName evidence="4">GNAT family N-acetyltransferase</fullName>
    </submittedName>
</protein>
<dbReference type="AlphaFoldDB" id="A0A3A4AZT7"/>
<accession>A0A3A4AZT7</accession>
<dbReference type="PANTHER" id="PTHR43877">
    <property type="entry name" value="AMINOALKYLPHOSPHONATE N-ACETYLTRANSFERASE-RELATED-RELATED"/>
    <property type="match status" value="1"/>
</dbReference>
<dbReference type="PROSITE" id="PS51186">
    <property type="entry name" value="GNAT"/>
    <property type="match status" value="1"/>
</dbReference>
<proteinExistence type="predicted"/>
<keyword evidence="2" id="KW-0012">Acyltransferase</keyword>
<reference evidence="4 5" key="1">
    <citation type="submission" date="2018-09" db="EMBL/GenBank/DDBJ databases">
        <title>YIM 75507 draft genome.</title>
        <authorList>
            <person name="Tang S."/>
            <person name="Feng Y."/>
        </authorList>
    </citation>
    <scope>NUCLEOTIDE SEQUENCE [LARGE SCALE GENOMIC DNA]</scope>
    <source>
        <strain evidence="4 5">YIM 75507</strain>
    </source>
</reference>
<dbReference type="SUPFAM" id="SSF55729">
    <property type="entry name" value="Acyl-CoA N-acyltransferases (Nat)"/>
    <property type="match status" value="1"/>
</dbReference>
<organism evidence="4 5">
    <name type="scientific">Bailinhaonella thermotolerans</name>
    <dbReference type="NCBI Taxonomy" id="1070861"/>
    <lineage>
        <taxon>Bacteria</taxon>
        <taxon>Bacillati</taxon>
        <taxon>Actinomycetota</taxon>
        <taxon>Actinomycetes</taxon>
        <taxon>Streptosporangiales</taxon>
        <taxon>Streptosporangiaceae</taxon>
        <taxon>Bailinhaonella</taxon>
    </lineage>
</organism>